<evidence type="ECO:0000313" key="2">
    <source>
        <dbReference type="EMBL" id="KAA6357340.1"/>
    </source>
</evidence>
<organism evidence="2 3">
    <name type="scientific">Streblomastix strix</name>
    <dbReference type="NCBI Taxonomy" id="222440"/>
    <lineage>
        <taxon>Eukaryota</taxon>
        <taxon>Metamonada</taxon>
        <taxon>Preaxostyla</taxon>
        <taxon>Oxymonadida</taxon>
        <taxon>Streblomastigidae</taxon>
        <taxon>Streblomastix</taxon>
    </lineage>
</organism>
<evidence type="ECO:0000313" key="3">
    <source>
        <dbReference type="Proteomes" id="UP000324800"/>
    </source>
</evidence>
<feature type="non-terminal residue" evidence="2">
    <location>
        <position position="1"/>
    </location>
</feature>
<comment type="caution">
    <text evidence="2">The sequence shown here is derived from an EMBL/GenBank/DDBJ whole genome shotgun (WGS) entry which is preliminary data.</text>
</comment>
<evidence type="ECO:0000256" key="1">
    <source>
        <dbReference type="SAM" id="MobiDB-lite"/>
    </source>
</evidence>
<feature type="region of interest" description="Disordered" evidence="1">
    <location>
        <begin position="34"/>
        <end position="62"/>
    </location>
</feature>
<proteinExistence type="predicted"/>
<dbReference type="Proteomes" id="UP000324800">
    <property type="component" value="Unassembled WGS sequence"/>
</dbReference>
<sequence length="62" mass="6887">QHLNGPRQGASARGQCIIPWLCYSLLPRRTCLGTPSQETPVSAHPKEKATIKKEMTERNVSN</sequence>
<name>A0A5J4THW6_9EUKA</name>
<reference evidence="2 3" key="1">
    <citation type="submission" date="2019-03" db="EMBL/GenBank/DDBJ databases">
        <title>Single cell metagenomics reveals metabolic interactions within the superorganism composed of flagellate Streblomastix strix and complex community of Bacteroidetes bacteria on its surface.</title>
        <authorList>
            <person name="Treitli S.C."/>
            <person name="Kolisko M."/>
            <person name="Husnik F."/>
            <person name="Keeling P."/>
            <person name="Hampl V."/>
        </authorList>
    </citation>
    <scope>NUCLEOTIDE SEQUENCE [LARGE SCALE GENOMIC DNA]</scope>
    <source>
        <strain evidence="2">ST1C</strain>
    </source>
</reference>
<dbReference type="AlphaFoldDB" id="A0A5J4THW6"/>
<dbReference type="EMBL" id="SNRW01031570">
    <property type="protein sequence ID" value="KAA6357340.1"/>
    <property type="molecule type" value="Genomic_DNA"/>
</dbReference>
<feature type="compositionally biased region" description="Basic and acidic residues" evidence="1">
    <location>
        <begin position="44"/>
        <end position="62"/>
    </location>
</feature>
<accession>A0A5J4THW6</accession>
<protein>
    <submittedName>
        <fullName evidence="2">Uncharacterized protein</fullName>
    </submittedName>
</protein>
<gene>
    <name evidence="2" type="ORF">EZS28_047132</name>
</gene>